<feature type="compositionally biased region" description="Acidic residues" evidence="1">
    <location>
        <begin position="8"/>
        <end position="17"/>
    </location>
</feature>
<sequence length="151" mass="17490">MTIKSDEEFYPDDDPKDDDFSISSSSTKKQKNAKAISINQQKKQRGHGTEAKRVNTRLNGFDSENSHAWQILKNQFSSGITHTELKSIANIICLKTELKLDRDAVRDNRVLIKWFEENWTVVEPILKNFHIHDNKGEIISSVREKEIENFT</sequence>
<organism evidence="2 3">
    <name type="scientific">Tritrichomonas musculus</name>
    <dbReference type="NCBI Taxonomy" id="1915356"/>
    <lineage>
        <taxon>Eukaryota</taxon>
        <taxon>Metamonada</taxon>
        <taxon>Parabasalia</taxon>
        <taxon>Tritrichomonadida</taxon>
        <taxon>Tritrichomonadidae</taxon>
        <taxon>Tritrichomonas</taxon>
    </lineage>
</organism>
<proteinExistence type="predicted"/>
<evidence type="ECO:0000313" key="2">
    <source>
        <dbReference type="EMBL" id="KAK8863891.1"/>
    </source>
</evidence>
<name>A0ABR2IJR3_9EUKA</name>
<dbReference type="Proteomes" id="UP001470230">
    <property type="component" value="Unassembled WGS sequence"/>
</dbReference>
<feature type="region of interest" description="Disordered" evidence="1">
    <location>
        <begin position="1"/>
        <end position="54"/>
    </location>
</feature>
<comment type="caution">
    <text evidence="2">The sequence shown here is derived from an EMBL/GenBank/DDBJ whole genome shotgun (WGS) entry which is preliminary data.</text>
</comment>
<dbReference type="EMBL" id="JAPFFF010000017">
    <property type="protein sequence ID" value="KAK8863891.1"/>
    <property type="molecule type" value="Genomic_DNA"/>
</dbReference>
<evidence type="ECO:0000313" key="3">
    <source>
        <dbReference type="Proteomes" id="UP001470230"/>
    </source>
</evidence>
<gene>
    <name evidence="2" type="ORF">M9Y10_011583</name>
</gene>
<keyword evidence="3" id="KW-1185">Reference proteome</keyword>
<reference evidence="2 3" key="1">
    <citation type="submission" date="2024-04" db="EMBL/GenBank/DDBJ databases">
        <title>Tritrichomonas musculus Genome.</title>
        <authorList>
            <person name="Alves-Ferreira E."/>
            <person name="Grigg M."/>
            <person name="Lorenzi H."/>
            <person name="Galac M."/>
        </authorList>
    </citation>
    <scope>NUCLEOTIDE SEQUENCE [LARGE SCALE GENOMIC DNA]</scope>
    <source>
        <strain evidence="2 3">EAF2021</strain>
    </source>
</reference>
<accession>A0ABR2IJR3</accession>
<protein>
    <submittedName>
        <fullName evidence="2">Uncharacterized protein</fullName>
    </submittedName>
</protein>
<evidence type="ECO:0000256" key="1">
    <source>
        <dbReference type="SAM" id="MobiDB-lite"/>
    </source>
</evidence>